<dbReference type="InterPro" id="IPR006145">
    <property type="entry name" value="PsdUridine_synth_RsuA/RluA"/>
</dbReference>
<dbReference type="PROSITE" id="PS50889">
    <property type="entry name" value="S4"/>
    <property type="match status" value="1"/>
</dbReference>
<dbReference type="PROSITE" id="PS01149">
    <property type="entry name" value="PSI_RSU"/>
    <property type="match status" value="1"/>
</dbReference>
<evidence type="ECO:0000256" key="4">
    <source>
        <dbReference type="ARBA" id="ARBA00023235"/>
    </source>
</evidence>
<dbReference type="FunFam" id="3.30.70.1560:FF:000001">
    <property type="entry name" value="Pseudouridine synthase"/>
    <property type="match status" value="1"/>
</dbReference>
<comment type="catalytic activity">
    <reaction evidence="1">
        <text>a uridine in RNA = a pseudouridine in RNA</text>
        <dbReference type="Rhea" id="RHEA:48348"/>
        <dbReference type="Rhea" id="RHEA-COMP:12068"/>
        <dbReference type="Rhea" id="RHEA-COMP:12069"/>
        <dbReference type="ChEBI" id="CHEBI:65314"/>
        <dbReference type="ChEBI" id="CHEBI:65315"/>
    </reaction>
</comment>
<dbReference type="InterPro" id="IPR036986">
    <property type="entry name" value="S4_RNA-bd_sf"/>
</dbReference>
<dbReference type="SUPFAM" id="SSF55174">
    <property type="entry name" value="Alpha-L RNA-binding motif"/>
    <property type="match status" value="1"/>
</dbReference>
<dbReference type="EMBL" id="JACHIW010000001">
    <property type="protein sequence ID" value="MBB5156701.1"/>
    <property type="molecule type" value="Genomic_DNA"/>
</dbReference>
<dbReference type="CDD" id="cd00165">
    <property type="entry name" value="S4"/>
    <property type="match status" value="1"/>
</dbReference>
<feature type="compositionally biased region" description="Polar residues" evidence="7">
    <location>
        <begin position="1"/>
        <end position="10"/>
    </location>
</feature>
<keyword evidence="3 5" id="KW-0694">RNA-binding</keyword>
<keyword evidence="4 6" id="KW-0413">Isomerase</keyword>
<keyword evidence="10" id="KW-1185">Reference proteome</keyword>
<evidence type="ECO:0000256" key="5">
    <source>
        <dbReference type="PROSITE-ProRule" id="PRU00182"/>
    </source>
</evidence>
<comment type="caution">
    <text evidence="9">The sequence shown here is derived from an EMBL/GenBank/DDBJ whole genome shotgun (WGS) entry which is preliminary data.</text>
</comment>
<dbReference type="FunFam" id="3.10.290.10:FF:000003">
    <property type="entry name" value="Pseudouridine synthase"/>
    <property type="match status" value="1"/>
</dbReference>
<proteinExistence type="inferred from homology"/>
<dbReference type="EC" id="5.4.99.-" evidence="6"/>
<dbReference type="Pfam" id="PF01479">
    <property type="entry name" value="S4"/>
    <property type="match status" value="1"/>
</dbReference>
<dbReference type="PANTHER" id="PTHR47683">
    <property type="entry name" value="PSEUDOURIDINE SYNTHASE FAMILY PROTEIN-RELATED"/>
    <property type="match status" value="1"/>
</dbReference>
<organism evidence="9 10">
    <name type="scientific">Saccharopolyspora phatthalungensis</name>
    <dbReference type="NCBI Taxonomy" id="664693"/>
    <lineage>
        <taxon>Bacteria</taxon>
        <taxon>Bacillati</taxon>
        <taxon>Actinomycetota</taxon>
        <taxon>Actinomycetes</taxon>
        <taxon>Pseudonocardiales</taxon>
        <taxon>Pseudonocardiaceae</taxon>
        <taxon>Saccharopolyspora</taxon>
    </lineage>
</organism>
<protein>
    <recommendedName>
        <fullName evidence="6">Pseudouridine synthase</fullName>
        <ecNumber evidence="6">5.4.99.-</ecNumber>
    </recommendedName>
</protein>
<dbReference type="InterPro" id="IPR000748">
    <property type="entry name" value="PsdUridine_synth_RsuA/RluB/E/F"/>
</dbReference>
<evidence type="ECO:0000259" key="8">
    <source>
        <dbReference type="SMART" id="SM00363"/>
    </source>
</evidence>
<evidence type="ECO:0000256" key="7">
    <source>
        <dbReference type="SAM" id="MobiDB-lite"/>
    </source>
</evidence>
<comment type="similarity">
    <text evidence="2 6">Belongs to the pseudouridine synthase RsuA family.</text>
</comment>
<evidence type="ECO:0000313" key="9">
    <source>
        <dbReference type="EMBL" id="MBB5156701.1"/>
    </source>
</evidence>
<evidence type="ECO:0000256" key="6">
    <source>
        <dbReference type="RuleBase" id="RU003887"/>
    </source>
</evidence>
<dbReference type="Gene3D" id="3.30.2350.10">
    <property type="entry name" value="Pseudouridine synthase"/>
    <property type="match status" value="1"/>
</dbReference>
<dbReference type="GO" id="GO:0003723">
    <property type="term" value="F:RNA binding"/>
    <property type="evidence" value="ECO:0007669"/>
    <property type="project" value="UniProtKB-KW"/>
</dbReference>
<dbReference type="PANTHER" id="PTHR47683:SF2">
    <property type="entry name" value="RNA-BINDING S4 DOMAIN-CONTAINING PROTEIN"/>
    <property type="match status" value="1"/>
</dbReference>
<dbReference type="GO" id="GO:0120159">
    <property type="term" value="F:rRNA pseudouridine synthase activity"/>
    <property type="evidence" value="ECO:0007669"/>
    <property type="project" value="UniProtKB-ARBA"/>
</dbReference>
<reference evidence="9 10" key="1">
    <citation type="submission" date="2020-08" db="EMBL/GenBank/DDBJ databases">
        <title>Sequencing the genomes of 1000 actinobacteria strains.</title>
        <authorList>
            <person name="Klenk H.-P."/>
        </authorList>
    </citation>
    <scope>NUCLEOTIDE SEQUENCE [LARGE SCALE GENOMIC DNA]</scope>
    <source>
        <strain evidence="9 10">DSM 45584</strain>
    </source>
</reference>
<dbReference type="GO" id="GO:0000455">
    <property type="term" value="P:enzyme-directed rRNA pseudouridine synthesis"/>
    <property type="evidence" value="ECO:0007669"/>
    <property type="project" value="UniProtKB-ARBA"/>
</dbReference>
<dbReference type="InterPro" id="IPR002942">
    <property type="entry name" value="S4_RNA-bd"/>
</dbReference>
<evidence type="ECO:0000256" key="1">
    <source>
        <dbReference type="ARBA" id="ARBA00000073"/>
    </source>
</evidence>
<dbReference type="CDD" id="cd02870">
    <property type="entry name" value="PseudoU_synth_RsuA_like"/>
    <property type="match status" value="1"/>
</dbReference>
<accession>A0A840QAC2</accession>
<evidence type="ECO:0000256" key="3">
    <source>
        <dbReference type="ARBA" id="ARBA00022884"/>
    </source>
</evidence>
<evidence type="ECO:0000256" key="2">
    <source>
        <dbReference type="ARBA" id="ARBA00008348"/>
    </source>
</evidence>
<dbReference type="InterPro" id="IPR018496">
    <property type="entry name" value="PsdUridine_synth_RsuA/RluB_CS"/>
</dbReference>
<dbReference type="AlphaFoldDB" id="A0A840QAC2"/>
<dbReference type="Pfam" id="PF00849">
    <property type="entry name" value="PseudoU_synth_2"/>
    <property type="match status" value="1"/>
</dbReference>
<sequence length="258" mass="28861">MTSEYRSPSHASRPGADSEGTRLQKVLSQAGVASRRAAEEMIAEGRIEVDGEVVTELGRRVDPATAVIHVDGNRVMVNDDLTHLLLNKPRGILCTMSDDKGRPCIGDYLRERQGKLFHVGRLDQDTEGLLLITNDGELANRLMHPSYQVRKTYLAEVLGPIPKDLGQRLREGVELDDGPVKVDRFKLVDMNQNRALVEIVLHEGRKRIVRRLLKHVGHPVQRLVRTQLGQVRLTTERPGAIRPLNQQEVGSLYRAVGL</sequence>
<evidence type="ECO:0000313" key="10">
    <source>
        <dbReference type="Proteomes" id="UP000584374"/>
    </source>
</evidence>
<dbReference type="GO" id="GO:0005829">
    <property type="term" value="C:cytosol"/>
    <property type="evidence" value="ECO:0007669"/>
    <property type="project" value="UniProtKB-ARBA"/>
</dbReference>
<dbReference type="NCBIfam" id="TIGR00093">
    <property type="entry name" value="pseudouridine synthase"/>
    <property type="match status" value="1"/>
</dbReference>
<dbReference type="RefSeq" id="WP_184727785.1">
    <property type="nucleotide sequence ID" value="NZ_JACHIW010000001.1"/>
</dbReference>
<dbReference type="Proteomes" id="UP000584374">
    <property type="component" value="Unassembled WGS sequence"/>
</dbReference>
<feature type="domain" description="RNA-binding S4" evidence="8">
    <location>
        <begin position="21"/>
        <end position="82"/>
    </location>
</feature>
<name>A0A840QAC2_9PSEU</name>
<gene>
    <name evidence="9" type="ORF">BJ970_004235</name>
</gene>
<dbReference type="SUPFAM" id="SSF55120">
    <property type="entry name" value="Pseudouridine synthase"/>
    <property type="match status" value="1"/>
</dbReference>
<dbReference type="Gene3D" id="3.10.290.10">
    <property type="entry name" value="RNA-binding S4 domain"/>
    <property type="match status" value="1"/>
</dbReference>
<dbReference type="SMART" id="SM00363">
    <property type="entry name" value="S4"/>
    <property type="match status" value="1"/>
</dbReference>
<feature type="region of interest" description="Disordered" evidence="7">
    <location>
        <begin position="1"/>
        <end position="22"/>
    </location>
</feature>
<dbReference type="InterPro" id="IPR020103">
    <property type="entry name" value="PsdUridine_synth_cat_dom_sf"/>
</dbReference>
<dbReference type="InterPro" id="IPR050343">
    <property type="entry name" value="RsuA_PseudoU_synthase"/>
</dbReference>